<dbReference type="InterPro" id="IPR058532">
    <property type="entry name" value="YjbR/MT2646/Rv2570-like"/>
</dbReference>
<feature type="compositionally biased region" description="Basic and acidic residues" evidence="1">
    <location>
        <begin position="1"/>
        <end position="10"/>
    </location>
</feature>
<feature type="region of interest" description="Disordered" evidence="1">
    <location>
        <begin position="1"/>
        <end position="53"/>
    </location>
</feature>
<keyword evidence="2" id="KW-0238">DNA-binding</keyword>
<dbReference type="AlphaFoldDB" id="A0A7T7RH28"/>
<feature type="compositionally biased region" description="Basic and acidic residues" evidence="1">
    <location>
        <begin position="36"/>
        <end position="47"/>
    </location>
</feature>
<dbReference type="Proteomes" id="UP000595636">
    <property type="component" value="Chromosome"/>
</dbReference>
<proteinExistence type="predicted"/>
<organism evidence="2 3">
    <name type="scientific">Streptomyces liliifuscus</name>
    <dbReference type="NCBI Taxonomy" id="2797636"/>
    <lineage>
        <taxon>Bacteria</taxon>
        <taxon>Bacillati</taxon>
        <taxon>Actinomycetota</taxon>
        <taxon>Actinomycetes</taxon>
        <taxon>Kitasatosporales</taxon>
        <taxon>Streptomycetaceae</taxon>
        <taxon>Streptomyces</taxon>
    </lineage>
</organism>
<gene>
    <name evidence="2" type="ORF">JEQ17_47675</name>
</gene>
<reference evidence="2 3" key="1">
    <citation type="submission" date="2020-12" db="EMBL/GenBank/DDBJ databases">
        <title>A novel species.</title>
        <authorList>
            <person name="Li K."/>
        </authorList>
    </citation>
    <scope>NUCLEOTIDE SEQUENCE [LARGE SCALE GENOMIC DNA]</scope>
    <source>
        <strain evidence="2 3">ZYC-3</strain>
    </source>
</reference>
<accession>A0A7T7RH28</accession>
<dbReference type="KEGG" id="slf:JEQ17_47675"/>
<dbReference type="GO" id="GO:0003677">
    <property type="term" value="F:DNA binding"/>
    <property type="evidence" value="ECO:0007669"/>
    <property type="project" value="UniProtKB-KW"/>
</dbReference>
<dbReference type="SUPFAM" id="SSF142906">
    <property type="entry name" value="YjbR-like"/>
    <property type="match status" value="1"/>
</dbReference>
<keyword evidence="3" id="KW-1185">Reference proteome</keyword>
<name>A0A7T7RH28_9ACTN</name>
<evidence type="ECO:0000313" key="3">
    <source>
        <dbReference type="Proteomes" id="UP000595636"/>
    </source>
</evidence>
<evidence type="ECO:0000313" key="2">
    <source>
        <dbReference type="EMBL" id="QQM46335.1"/>
    </source>
</evidence>
<dbReference type="Gene3D" id="3.90.1150.30">
    <property type="match status" value="1"/>
</dbReference>
<evidence type="ECO:0000256" key="1">
    <source>
        <dbReference type="SAM" id="MobiDB-lite"/>
    </source>
</evidence>
<protein>
    <submittedName>
        <fullName evidence="2">MmcQ/YjbR family DNA-binding protein</fullName>
    </submittedName>
</protein>
<dbReference type="InterPro" id="IPR038056">
    <property type="entry name" value="YjbR-like_sf"/>
</dbReference>
<dbReference type="Pfam" id="PF04237">
    <property type="entry name" value="YjbR"/>
    <property type="match status" value="1"/>
</dbReference>
<sequence>MRPDTPRDSSPRCGLARRAGLPNPARPGPSTPWSDRSVRNRRPDVSHGRPFTPRVDVSKVADKVFLIVTDDPEEQSITVKCEPEHERALEPAIPRSPRYLDKRHWIALGPGRCITKRLIDVAIEHSYDLVIDGLSQSERPPRAPGPDPAAR</sequence>
<dbReference type="EMBL" id="CP066831">
    <property type="protein sequence ID" value="QQM46335.1"/>
    <property type="molecule type" value="Genomic_DNA"/>
</dbReference>